<accession>A0A0F9QAP2</accession>
<dbReference type="AlphaFoldDB" id="A0A0F9QAP2"/>
<protein>
    <submittedName>
        <fullName evidence="1">Uncharacterized protein</fullName>
    </submittedName>
</protein>
<name>A0A0F9QAP2_9ZZZZ</name>
<proteinExistence type="predicted"/>
<dbReference type="EMBL" id="LAZR01002126">
    <property type="protein sequence ID" value="KKN34127.1"/>
    <property type="molecule type" value="Genomic_DNA"/>
</dbReference>
<gene>
    <name evidence="1" type="ORF">LCGC14_0796740</name>
</gene>
<evidence type="ECO:0000313" key="1">
    <source>
        <dbReference type="EMBL" id="KKN34127.1"/>
    </source>
</evidence>
<comment type="caution">
    <text evidence="1">The sequence shown here is derived from an EMBL/GenBank/DDBJ whole genome shotgun (WGS) entry which is preliminary data.</text>
</comment>
<sequence>MYKTKCDGCGYAHIVVGDLGLNWLVYVFKCDHCGSEVTIRRVNAKDNDIKSFKDKLHTVNNVDDFLDL</sequence>
<reference evidence="1" key="1">
    <citation type="journal article" date="2015" name="Nature">
        <title>Complex archaea that bridge the gap between prokaryotes and eukaryotes.</title>
        <authorList>
            <person name="Spang A."/>
            <person name="Saw J.H."/>
            <person name="Jorgensen S.L."/>
            <person name="Zaremba-Niedzwiedzka K."/>
            <person name="Martijn J."/>
            <person name="Lind A.E."/>
            <person name="van Eijk R."/>
            <person name="Schleper C."/>
            <person name="Guy L."/>
            <person name="Ettema T.J."/>
        </authorList>
    </citation>
    <scope>NUCLEOTIDE SEQUENCE</scope>
</reference>
<organism evidence="1">
    <name type="scientific">marine sediment metagenome</name>
    <dbReference type="NCBI Taxonomy" id="412755"/>
    <lineage>
        <taxon>unclassified sequences</taxon>
        <taxon>metagenomes</taxon>
        <taxon>ecological metagenomes</taxon>
    </lineage>
</organism>